<sequence>MKKILIFTLALGTAFMFNTNLIMIEANGKNLINYETLQPKKDIMVWKYKIINGRLYKRLFNESKERWETDWILV</sequence>
<comment type="caution">
    <text evidence="1">The sequence shown here is derived from an EMBL/GenBank/DDBJ whole genome shotgun (WGS) entry which is preliminary data.</text>
</comment>
<gene>
    <name evidence="1" type="ORF">KHZ85_00015</name>
</gene>
<reference evidence="1" key="1">
    <citation type="submission" date="2021-02" db="EMBL/GenBank/DDBJ databases">
        <title>Infant gut strain persistence is associated with maternal origin, phylogeny, and functional potential including surface adhesion and iron acquisition.</title>
        <authorList>
            <person name="Lou Y.C."/>
        </authorList>
    </citation>
    <scope>NUCLEOTIDE SEQUENCE</scope>
    <source>
        <strain evidence="1">L3_108_103G1_dasL3_108_103G1_concoct_2</strain>
    </source>
</reference>
<name>A0A942W8L0_9FIRM</name>
<dbReference type="EMBL" id="JAGZMZ010000001">
    <property type="protein sequence ID" value="MBS4883143.1"/>
    <property type="molecule type" value="Genomic_DNA"/>
</dbReference>
<proteinExistence type="predicted"/>
<protein>
    <submittedName>
        <fullName evidence="1">Uncharacterized protein</fullName>
    </submittedName>
</protein>
<dbReference type="Proteomes" id="UP000753219">
    <property type="component" value="Unassembled WGS sequence"/>
</dbReference>
<evidence type="ECO:0000313" key="1">
    <source>
        <dbReference type="EMBL" id="MBS4883143.1"/>
    </source>
</evidence>
<organism evidence="1 2">
    <name type="scientific">Amedibacillus dolichus</name>
    <dbReference type="NCBI Taxonomy" id="31971"/>
    <lineage>
        <taxon>Bacteria</taxon>
        <taxon>Bacillati</taxon>
        <taxon>Bacillota</taxon>
        <taxon>Erysipelotrichia</taxon>
        <taxon>Erysipelotrichales</taxon>
        <taxon>Erysipelotrichaceae</taxon>
        <taxon>Amedibacillus</taxon>
    </lineage>
</organism>
<accession>A0A942W8L0</accession>
<dbReference type="RefSeq" id="WP_278639333.1">
    <property type="nucleotide sequence ID" value="NZ_JAGZMZ010000001.1"/>
</dbReference>
<dbReference type="AlphaFoldDB" id="A0A942W8L0"/>
<evidence type="ECO:0000313" key="2">
    <source>
        <dbReference type="Proteomes" id="UP000753219"/>
    </source>
</evidence>